<keyword evidence="1" id="KW-1133">Transmembrane helix</keyword>
<dbReference type="RefSeq" id="WP_224840046.1">
    <property type="nucleotide sequence ID" value="NZ_CANLXW010000013.1"/>
</dbReference>
<gene>
    <name evidence="2" type="ORF">RIB56_05960</name>
</gene>
<dbReference type="Proteomes" id="UP001284771">
    <property type="component" value="Unassembled WGS sequence"/>
</dbReference>
<evidence type="ECO:0000313" key="2">
    <source>
        <dbReference type="EMBL" id="MDW8515671.1"/>
    </source>
</evidence>
<evidence type="ECO:0000313" key="3">
    <source>
        <dbReference type="Proteomes" id="UP001284771"/>
    </source>
</evidence>
<keyword evidence="1" id="KW-0812">Transmembrane</keyword>
<accession>A0ABU4J3U3</accession>
<evidence type="ECO:0000256" key="1">
    <source>
        <dbReference type="SAM" id="Phobius"/>
    </source>
</evidence>
<dbReference type="Pfam" id="PF12841">
    <property type="entry name" value="YvrJ"/>
    <property type="match status" value="1"/>
</dbReference>
<name>A0ABU4J3U3_9BACI</name>
<protein>
    <submittedName>
        <fullName evidence="2">YvrJ family protein</fullName>
    </submittedName>
</protein>
<sequence>MVEWLSVINQVGFPVVVSFYLLVRVETNIKQLEETIENLSSDLRKK</sequence>
<dbReference type="GeneID" id="93681390"/>
<organism evidence="2 3">
    <name type="scientific">Priestia flexa</name>
    <dbReference type="NCBI Taxonomy" id="86664"/>
    <lineage>
        <taxon>Bacteria</taxon>
        <taxon>Bacillati</taxon>
        <taxon>Bacillota</taxon>
        <taxon>Bacilli</taxon>
        <taxon>Bacillales</taxon>
        <taxon>Bacillaceae</taxon>
        <taxon>Priestia</taxon>
    </lineage>
</organism>
<keyword evidence="3" id="KW-1185">Reference proteome</keyword>
<feature type="transmembrane region" description="Helical" evidence="1">
    <location>
        <begin position="6"/>
        <end position="23"/>
    </location>
</feature>
<reference evidence="3" key="1">
    <citation type="submission" date="2023-07" db="EMBL/GenBank/DDBJ databases">
        <title>Draft genomic sequences of Priestia flexa CCM isolated from the soil of an abandoned mine contaminated by free cyanide in the high Andean zone of Tacna, Peru.</title>
        <authorList>
            <person name="Caceda Quiroz C.J."/>
            <person name="Maraza Chooque G.J."/>
            <person name="Fora Quispe G.L."/>
            <person name="Carpio Mamani M."/>
        </authorList>
    </citation>
    <scope>NUCLEOTIDE SEQUENCE [LARGE SCALE GENOMIC DNA]</scope>
    <source>
        <strain evidence="3">CCM</strain>
    </source>
</reference>
<comment type="caution">
    <text evidence="2">The sequence shown here is derived from an EMBL/GenBank/DDBJ whole genome shotgun (WGS) entry which is preliminary data.</text>
</comment>
<keyword evidence="1" id="KW-0472">Membrane</keyword>
<proteinExistence type="predicted"/>
<dbReference type="EMBL" id="JAWUZT010000012">
    <property type="protein sequence ID" value="MDW8515671.1"/>
    <property type="molecule type" value="Genomic_DNA"/>
</dbReference>
<dbReference type="InterPro" id="IPR024419">
    <property type="entry name" value="YvrJ"/>
</dbReference>